<dbReference type="Pfam" id="PF08286">
    <property type="entry name" value="Spc24"/>
    <property type="match status" value="1"/>
</dbReference>
<evidence type="ECO:0000256" key="2">
    <source>
        <dbReference type="ARBA" id="ARBA00022454"/>
    </source>
</evidence>
<evidence type="ECO:0000256" key="10">
    <source>
        <dbReference type="RuleBase" id="RU368011"/>
    </source>
</evidence>
<dbReference type="InterPro" id="IPR013252">
    <property type="entry name" value="Ndc80_Spc24"/>
</dbReference>
<reference evidence="13" key="1">
    <citation type="submission" date="2022-06" db="EMBL/GenBank/DDBJ databases">
        <authorList>
            <consortium name="SYNGENTA / RWTH Aachen University"/>
        </authorList>
    </citation>
    <scope>NUCLEOTIDE SEQUENCE</scope>
</reference>
<keyword evidence="6 11" id="KW-0175">Coiled coil</keyword>
<keyword evidence="4 10" id="KW-0498">Mitosis</keyword>
<dbReference type="GO" id="GO:0007059">
    <property type="term" value="P:chromosome segregation"/>
    <property type="evidence" value="ECO:0007669"/>
    <property type="project" value="TreeGrafter"/>
</dbReference>
<evidence type="ECO:0000313" key="14">
    <source>
        <dbReference type="Proteomes" id="UP001153365"/>
    </source>
</evidence>
<comment type="subunit">
    <text evidence="10">Component of the NDC80 complex.</text>
</comment>
<keyword evidence="2 10" id="KW-0158">Chromosome</keyword>
<evidence type="ECO:0000256" key="3">
    <source>
        <dbReference type="ARBA" id="ARBA00022618"/>
    </source>
</evidence>
<keyword evidence="3 10" id="KW-0132">Cell division</keyword>
<dbReference type="GO" id="GO:0008017">
    <property type="term" value="F:microtubule binding"/>
    <property type="evidence" value="ECO:0007669"/>
    <property type="project" value="TreeGrafter"/>
</dbReference>
<evidence type="ECO:0000256" key="12">
    <source>
        <dbReference type="SAM" id="MobiDB-lite"/>
    </source>
</evidence>
<feature type="region of interest" description="Disordered" evidence="12">
    <location>
        <begin position="1"/>
        <end position="27"/>
    </location>
</feature>
<comment type="similarity">
    <text evidence="1 10">Belongs to the SPC24 family.</text>
</comment>
<name>A0AAV0BJA8_PHAPC</name>
<dbReference type="GO" id="GO:0031262">
    <property type="term" value="C:Ndc80 complex"/>
    <property type="evidence" value="ECO:0007669"/>
    <property type="project" value="TreeGrafter"/>
</dbReference>
<evidence type="ECO:0000256" key="6">
    <source>
        <dbReference type="ARBA" id="ARBA00023054"/>
    </source>
</evidence>
<evidence type="ECO:0000256" key="9">
    <source>
        <dbReference type="ARBA" id="ARBA00023328"/>
    </source>
</evidence>
<proteinExistence type="inferred from homology"/>
<comment type="caution">
    <text evidence="13">The sequence shown here is derived from an EMBL/GenBank/DDBJ whole genome shotgun (WGS) entry which is preliminary data.</text>
</comment>
<dbReference type="PANTHER" id="PTHR22142:SF2">
    <property type="entry name" value="KINETOCHORE PROTEIN SPC24"/>
    <property type="match status" value="1"/>
</dbReference>
<dbReference type="GO" id="GO:0005634">
    <property type="term" value="C:nucleus"/>
    <property type="evidence" value="ECO:0007669"/>
    <property type="project" value="UniProtKB-SubCell"/>
</dbReference>
<dbReference type="AlphaFoldDB" id="A0AAV0BJA8"/>
<feature type="non-terminal residue" evidence="13">
    <location>
        <position position="1"/>
    </location>
</feature>
<evidence type="ECO:0000256" key="1">
    <source>
        <dbReference type="ARBA" id="ARBA00007804"/>
    </source>
</evidence>
<comment type="subcellular location">
    <subcellularLocation>
        <location evidence="10">Nucleus</location>
    </subcellularLocation>
    <subcellularLocation>
        <location evidence="10">Chromosome</location>
        <location evidence="10">Centromere</location>
        <location evidence="10">Kinetochore</location>
    </subcellularLocation>
</comment>
<comment type="function">
    <text evidence="10">Acts as a component of the essential kinetochore-associated NDC80 complex, which is required for chromosome segregation and spindle checkpoint activity.</text>
</comment>
<evidence type="ECO:0000256" key="8">
    <source>
        <dbReference type="ARBA" id="ARBA00023306"/>
    </source>
</evidence>
<gene>
    <name evidence="13" type="ORF">PPACK8108_LOCUS21062</name>
</gene>
<evidence type="ECO:0000313" key="13">
    <source>
        <dbReference type="EMBL" id="CAH7686417.1"/>
    </source>
</evidence>
<dbReference type="GO" id="GO:0051301">
    <property type="term" value="P:cell division"/>
    <property type="evidence" value="ECO:0007669"/>
    <property type="project" value="UniProtKB-UniRule"/>
</dbReference>
<organism evidence="13 14">
    <name type="scientific">Phakopsora pachyrhizi</name>
    <name type="common">Asian soybean rust disease fungus</name>
    <dbReference type="NCBI Taxonomy" id="170000"/>
    <lineage>
        <taxon>Eukaryota</taxon>
        <taxon>Fungi</taxon>
        <taxon>Dikarya</taxon>
        <taxon>Basidiomycota</taxon>
        <taxon>Pucciniomycotina</taxon>
        <taxon>Pucciniomycetes</taxon>
        <taxon>Pucciniales</taxon>
        <taxon>Phakopsoraceae</taxon>
        <taxon>Phakopsora</taxon>
    </lineage>
</organism>
<evidence type="ECO:0000256" key="4">
    <source>
        <dbReference type="ARBA" id="ARBA00022776"/>
    </source>
</evidence>
<sequence length="235" mass="27100">NMVNNPNDPNQAEQSNNESSLPASPSEMWNTTLTLSQEIIDVVREAVDEDVGLVYEALDQTFKWNERRRERLESSRHEITRLNRQIEANRETLSRLKSNSNPNEYQAEIYSLEQVQLDDARSIKELDNQLSSIKAQITKSQLESQELEKYDPIGSTDFKISSELFKVKLFHQIGFMMLIKETTDLSNSNSATGSEKLLIRCDKDPDLSRVIERPDSDRDRLSLTNQIWELVSFDS</sequence>
<keyword evidence="8 10" id="KW-0131">Cell cycle</keyword>
<accession>A0AAV0BJA8</accession>
<evidence type="ECO:0000256" key="5">
    <source>
        <dbReference type="ARBA" id="ARBA00022838"/>
    </source>
</evidence>
<keyword evidence="5 10" id="KW-0995">Kinetochore</keyword>
<dbReference type="PANTHER" id="PTHR22142">
    <property type="match status" value="1"/>
</dbReference>
<feature type="coiled-coil region" evidence="11">
    <location>
        <begin position="65"/>
        <end position="99"/>
    </location>
</feature>
<keyword evidence="9 10" id="KW-0137">Centromere</keyword>
<keyword evidence="7 10" id="KW-0539">Nucleus</keyword>
<protein>
    <recommendedName>
        <fullName evidence="10">Kinetochore protein Spc24</fullName>
    </recommendedName>
</protein>
<dbReference type="EMBL" id="CALTRL010005790">
    <property type="protein sequence ID" value="CAH7686417.1"/>
    <property type="molecule type" value="Genomic_DNA"/>
</dbReference>
<evidence type="ECO:0000256" key="11">
    <source>
        <dbReference type="SAM" id="Coils"/>
    </source>
</evidence>
<keyword evidence="14" id="KW-1185">Reference proteome</keyword>
<dbReference type="Proteomes" id="UP001153365">
    <property type="component" value="Unassembled WGS sequence"/>
</dbReference>
<evidence type="ECO:0000256" key="7">
    <source>
        <dbReference type="ARBA" id="ARBA00023242"/>
    </source>
</evidence>